<feature type="repeat" description="TPR" evidence="1">
    <location>
        <begin position="2103"/>
        <end position="2136"/>
    </location>
</feature>
<feature type="non-terminal residue" evidence="2">
    <location>
        <position position="1"/>
    </location>
</feature>
<gene>
    <name evidence="2" type="ORF">FMOSSE_LOCUS8411</name>
</gene>
<dbReference type="PANTHER" id="PTHR19959:SF119">
    <property type="entry name" value="FUNGAL LIPASE-LIKE DOMAIN-CONTAINING PROTEIN"/>
    <property type="match status" value="1"/>
</dbReference>
<dbReference type="InterPro" id="IPR011990">
    <property type="entry name" value="TPR-like_helical_dom_sf"/>
</dbReference>
<dbReference type="Gene3D" id="1.25.40.10">
    <property type="entry name" value="Tetratricopeptide repeat domain"/>
    <property type="match status" value="4"/>
</dbReference>
<evidence type="ECO:0000313" key="2">
    <source>
        <dbReference type="EMBL" id="CAG8590481.1"/>
    </source>
</evidence>
<keyword evidence="1" id="KW-0802">TPR repeat</keyword>
<accession>A0A9N9C3U6</accession>
<dbReference type="Gene3D" id="3.30.460.10">
    <property type="entry name" value="Beta Polymerase, domain 2"/>
    <property type="match status" value="1"/>
</dbReference>
<protein>
    <submittedName>
        <fullName evidence="2">11829_t:CDS:1</fullName>
    </submittedName>
</protein>
<dbReference type="CDD" id="cd05403">
    <property type="entry name" value="NT_KNTase_like"/>
    <property type="match status" value="1"/>
</dbReference>
<dbReference type="PROSITE" id="PS50005">
    <property type="entry name" value="TPR"/>
    <property type="match status" value="1"/>
</dbReference>
<dbReference type="SUPFAM" id="SSF81301">
    <property type="entry name" value="Nucleotidyltransferase"/>
    <property type="match status" value="1"/>
</dbReference>
<dbReference type="Proteomes" id="UP000789375">
    <property type="component" value="Unassembled WGS sequence"/>
</dbReference>
<organism evidence="2 3">
    <name type="scientific">Funneliformis mosseae</name>
    <name type="common">Endomycorrhizal fungus</name>
    <name type="synonym">Glomus mosseae</name>
    <dbReference type="NCBI Taxonomy" id="27381"/>
    <lineage>
        <taxon>Eukaryota</taxon>
        <taxon>Fungi</taxon>
        <taxon>Fungi incertae sedis</taxon>
        <taxon>Mucoromycota</taxon>
        <taxon>Glomeromycotina</taxon>
        <taxon>Glomeromycetes</taxon>
        <taxon>Glomerales</taxon>
        <taxon>Glomeraceae</taxon>
        <taxon>Funneliformis</taxon>
    </lineage>
</organism>
<reference evidence="2" key="1">
    <citation type="submission" date="2021-06" db="EMBL/GenBank/DDBJ databases">
        <authorList>
            <person name="Kallberg Y."/>
            <person name="Tangrot J."/>
            <person name="Rosling A."/>
        </authorList>
    </citation>
    <scope>NUCLEOTIDE SEQUENCE</scope>
    <source>
        <strain evidence="2">87-6 pot B 2015</strain>
    </source>
</reference>
<evidence type="ECO:0000313" key="3">
    <source>
        <dbReference type="Proteomes" id="UP000789375"/>
    </source>
</evidence>
<evidence type="ECO:0000256" key="1">
    <source>
        <dbReference type="PROSITE-ProRule" id="PRU00339"/>
    </source>
</evidence>
<dbReference type="InterPro" id="IPR043519">
    <property type="entry name" value="NT_sf"/>
</dbReference>
<comment type="caution">
    <text evidence="2">The sequence shown here is derived from an EMBL/GenBank/DDBJ whole genome shotgun (WGS) entry which is preliminary data.</text>
</comment>
<sequence length="2215" mass="255793">DVVYENKESIIYKQFESCPSYDPNYDPGKFSGISYVTHPEAIYTSRLLSFGGLPNPVNVISSMAETKQLELVIPNFLEDMTNTSEEDEQNALNGTKRNNSSSNCLLIKLKFFRTMDFYLNSWSTVITLNKDNVCNEENFRNGASETTSEPGIGTNDLTLSDRLPNATIPSNIRNHVIFHRWSKMKLKAVKRRWLTVNNLTGYTFKRFESYLSPKAHLAHGSSTLAQHPVFQEDNRESMEEFVPEIDLLIKSKVVNDTNEIARLLKKIGQQLWQNLVNKENVITLKMADRCLSVYKIFKAVNNIAKKDLITIHEILTLKDFLFKRVLRTNNDLTDFFVRVDELHKSIRDIQCNQAKGIIFQAQEAKDNSEKVNIIKDGYRELNMSLHKLLYDITQLAIDALHDDNINMQKFAVVLLGSWAKGTATPYSDIEFCILINDHNLKLKEALQRMVHLMNFIVISLGQTALPWSLFEVPNKISGIDFDDLLKPGFQFDLGGKTPLGRSDKDYDLIQTPQKMANYINPITFENDPLLVTELIDCRFLTGNEKLYENYKQMVKQQLLQKGGVDQLPFHKRMAKVLLQIGTKNLQADLDKYKIRIDKVSDEGKLLNIKTEIYRLPDRLIEGLRINFATSGETIWDKISGLLEMNIFNQTGAAQLEFMTAVALQARLFTYLTHGSQSERLSIRNATEFSSSSEVESFLGIDDISDLMRFYQIAIPLYHFVKTSIDLETPDQINTMENFLDERITTKATICFRFMLYRQAELLLLEAQKSGSEDAHFQLFRLYFHLEKPRLAYEAYKEYLTHKTPDITDRFNLGYLKLALENHKEALEEFNLILSELADNHQENSIECVQALCITAQIESLLGNPMGESIHLKKANETVERIPDQLKNHVMIDFYISNAKWYANQKRYDRSKYYVECALEYTDKLYGKRAHTKLVDIYQQAAEIAERFNQREQAVEYRELVIKILTTLYAGRVANRLLAAYMDLANTLCLVGEFVPAQKQLDYVSSLLSVVEHELTSKAINFNLLHSYMKLEQSRKGYKSAYEYYEKAMTLYQNTFTRNSYHQLQLAKFYLDAFDIWIHYDKRLESEQRLREAVKIITEYCGESHSDLAKAYYQLAILDLLGKETKGAEEKLLQSYRIYEDLPKIYPDYLATLMKLNEICQQSKEEGRALLYAEKAYQYAEKLQPNLLLEAIMRFLDAVLTRKDYHSALPHVDAMSATIANLDDSYSGNELEQLDYVSLEGILKIKKLKQKLLEVQIMSYFSEHNQDQILGMTNQQVVMAINKGEINKLASKLLETGVSGYKWDIALYQGEINKLVGKLLKADGLHRPDLIELISGYSKVIDNGQRLLDEIRAHVSPRNAIETLFLKAIKAETSPPDFDSRHYLRNTLEKYSINCENDEEFEQLLELTGQFPITMDLAAACITIGKSKSVKAYCDFLQSVKSELHTSLIHLNDTCTYFLFNFSASKLILVNEFKTLAENEANYTELINNDCLFYLMHLIGDKAPKDFFRFALIHLGLTEEHANHILLILFNLNWLTSENEFIHIRNFVGAILSFNFHKNYIIYALQKLIIACYLYLEKRDKVNAEWLRVMDIYCQTLLKLHVPLNKQKDDMEMDIVIFFRDHLLNLCRISNNLQRFDQNTYLKLLIELYDKYDINKNSKEYAEIITLLAFAEYHASNYHQKLKLLQEAHAIKAQLYEKDDPLYARSLYDLANAFGNIGDSSKRLTLGTEALEIFKRDYNLTYPSLSIEERAEKEINILNTMETLANGYLGVDKTRHIELLRECINFYNDHHLDRPNIKERTLRALMEVYQESKMPVKMLDVYESLESLQKQLYQEGTQAYAYNAGSTLLWLASSLNISIDFNVIAESEEETSIALEMNVRSRQAVSKAIQLLSAFYPEDNYLLTNAHVILAYTNHMEDYLIVIQKWFEVKKRFSEGNLDQSKILCREIVQVSKNPMAKSMGLSSIATIDFIKAKKSDSMTQQIRDGIFKQYHNAIETYDSANVQMMLSMAYFIYNYYEQAIIHAENAIQRLTESSSADMSFEEFEIPILPIAIQMALKDKIEDIPIKFLARYIIINSAGALGNIHSEMQNLEEFALLLSSDDSAISYLLLGFCYMRQGNWRLALQTFGDVFRKQPDVKLVKVSFALAQFCIKISDSIDVIDMCTFKEIQVINTIISDSNLTQQLIEFTKQDTPKDVNYIKKFIKAINDTLIKDSRK</sequence>
<dbReference type="SMART" id="SM00028">
    <property type="entry name" value="TPR"/>
    <property type="match status" value="7"/>
</dbReference>
<keyword evidence="3" id="KW-1185">Reference proteome</keyword>
<dbReference type="SUPFAM" id="SSF48452">
    <property type="entry name" value="TPR-like"/>
    <property type="match status" value="2"/>
</dbReference>
<name>A0A9N9C3U6_FUNMO</name>
<dbReference type="EMBL" id="CAJVPP010002180">
    <property type="protein sequence ID" value="CAG8590481.1"/>
    <property type="molecule type" value="Genomic_DNA"/>
</dbReference>
<dbReference type="InterPro" id="IPR019734">
    <property type="entry name" value="TPR_rpt"/>
</dbReference>
<dbReference type="PANTHER" id="PTHR19959">
    <property type="entry name" value="KINESIN LIGHT CHAIN"/>
    <property type="match status" value="1"/>
</dbReference>
<proteinExistence type="predicted"/>